<evidence type="ECO:0000313" key="2">
    <source>
        <dbReference type="Proteomes" id="UP000006073"/>
    </source>
</evidence>
<proteinExistence type="predicted"/>
<protein>
    <submittedName>
        <fullName evidence="1">Uncharacterized protein</fullName>
    </submittedName>
</protein>
<comment type="caution">
    <text evidence="1">The sequence shown here is derived from an EMBL/GenBank/DDBJ whole genome shotgun (WGS) entry which is preliminary data.</text>
</comment>
<evidence type="ECO:0000313" key="1">
    <source>
        <dbReference type="EMBL" id="EOZ99112.1"/>
    </source>
</evidence>
<sequence length="39" mass="4493">MLPNKLWFPFFHSKDVSVAELTAQTNPTTYMVKETASVY</sequence>
<dbReference type="AlphaFoldDB" id="S2DJJ8"/>
<name>S2DJJ8_INDAL</name>
<accession>S2DJJ8</accession>
<gene>
    <name evidence="1" type="ORF">A33Q_0820</name>
</gene>
<organism evidence="1 2">
    <name type="scientific">Indibacter alkaliphilus (strain CCUG 57479 / KCTC 22604 / LW1)</name>
    <dbReference type="NCBI Taxonomy" id="1189612"/>
    <lineage>
        <taxon>Bacteria</taxon>
        <taxon>Pseudomonadati</taxon>
        <taxon>Bacteroidota</taxon>
        <taxon>Cytophagia</taxon>
        <taxon>Cytophagales</taxon>
        <taxon>Cyclobacteriaceae</taxon>
    </lineage>
</organism>
<keyword evidence="2" id="KW-1185">Reference proteome</keyword>
<dbReference type="STRING" id="1189612.A33Q_0820"/>
<dbReference type="Proteomes" id="UP000006073">
    <property type="component" value="Unassembled WGS sequence"/>
</dbReference>
<reference evidence="1 2" key="1">
    <citation type="journal article" date="2013" name="Genome Announc.">
        <title>Draft Genome Sequence of Indibacter alkaliphilus Strain LW1T, Isolated from Lonar Lake, a Haloalkaline Lake in the Buldana District of Maharashtra, India.</title>
        <authorList>
            <person name="Singh A."/>
            <person name="Kumar Jangir P."/>
            <person name="Sharma R."/>
            <person name="Singh A."/>
            <person name="Kumar Pinnaka A."/>
            <person name="Shivaji S."/>
        </authorList>
    </citation>
    <scope>NUCLEOTIDE SEQUENCE [LARGE SCALE GENOMIC DNA]</scope>
    <source>
        <strain evidence="2">CCUG 57479 / KCTC 22604 / LW1</strain>
    </source>
</reference>
<dbReference type="EMBL" id="ALWO02000016">
    <property type="protein sequence ID" value="EOZ99112.1"/>
    <property type="molecule type" value="Genomic_DNA"/>
</dbReference>